<organism evidence="4 5">
    <name type="scientific">Desulfohalobium retbaense (strain ATCC 49708 / DSM 5692 / JCM 16813 / HR100)</name>
    <dbReference type="NCBI Taxonomy" id="485915"/>
    <lineage>
        <taxon>Bacteria</taxon>
        <taxon>Pseudomonadati</taxon>
        <taxon>Thermodesulfobacteriota</taxon>
        <taxon>Desulfovibrionia</taxon>
        <taxon>Desulfovibrionales</taxon>
        <taxon>Desulfohalobiaceae</taxon>
        <taxon>Desulfohalobium</taxon>
    </lineage>
</organism>
<dbReference type="Pfam" id="PF00072">
    <property type="entry name" value="Response_reg"/>
    <property type="match status" value="1"/>
</dbReference>
<feature type="modified residue" description="4-aspartylphosphate" evidence="2">
    <location>
        <position position="53"/>
    </location>
</feature>
<gene>
    <name evidence="4" type="ordered locus">Dret_1438</name>
</gene>
<reference evidence="4 5" key="2">
    <citation type="journal article" date="2010" name="Stand. Genomic Sci.">
        <title>Complete genome sequence of Desulfohalobium retbaense type strain (HR(100)).</title>
        <authorList>
            <person name="Spring S."/>
            <person name="Nolan M."/>
            <person name="Lapidus A."/>
            <person name="Glavina Del Rio T."/>
            <person name="Copeland A."/>
            <person name="Tice H."/>
            <person name="Cheng J.F."/>
            <person name="Lucas S."/>
            <person name="Land M."/>
            <person name="Chen F."/>
            <person name="Bruce D."/>
            <person name="Goodwin L."/>
            <person name="Pitluck S."/>
            <person name="Ivanova N."/>
            <person name="Mavromatis K."/>
            <person name="Mikhailova N."/>
            <person name="Pati A."/>
            <person name="Chen A."/>
            <person name="Palaniappan K."/>
            <person name="Hauser L."/>
            <person name="Chang Y.J."/>
            <person name="Jeffries C.D."/>
            <person name="Munk C."/>
            <person name="Kiss H."/>
            <person name="Chain P."/>
            <person name="Han C."/>
            <person name="Brettin T."/>
            <person name="Detter J.C."/>
            <person name="Schuler E."/>
            <person name="Goker M."/>
            <person name="Rohde M."/>
            <person name="Bristow J."/>
            <person name="Eisen J.A."/>
            <person name="Markowitz V."/>
            <person name="Hugenholtz P."/>
            <person name="Kyrpides N.C."/>
            <person name="Klenk H.P."/>
        </authorList>
    </citation>
    <scope>NUCLEOTIDE SEQUENCE [LARGE SCALE GENOMIC DNA]</scope>
    <source>
        <strain evidence="4 5">DSM 5692</strain>
    </source>
</reference>
<dbReference type="Proteomes" id="UP000001052">
    <property type="component" value="Chromosome"/>
</dbReference>
<dbReference type="EMBL" id="CP001734">
    <property type="protein sequence ID" value="ACV68725.1"/>
    <property type="molecule type" value="Genomic_DNA"/>
</dbReference>
<dbReference type="InterPro" id="IPR011006">
    <property type="entry name" value="CheY-like_superfamily"/>
</dbReference>
<evidence type="ECO:0000259" key="3">
    <source>
        <dbReference type="PROSITE" id="PS50110"/>
    </source>
</evidence>
<dbReference type="SMART" id="SM00448">
    <property type="entry name" value="REC"/>
    <property type="match status" value="1"/>
</dbReference>
<dbReference type="InterPro" id="IPR050595">
    <property type="entry name" value="Bact_response_regulator"/>
</dbReference>
<proteinExistence type="predicted"/>
<dbReference type="Gene3D" id="3.40.50.2300">
    <property type="match status" value="1"/>
</dbReference>
<feature type="domain" description="Response regulatory" evidence="3">
    <location>
        <begin position="4"/>
        <end position="118"/>
    </location>
</feature>
<dbReference type="GO" id="GO:0000160">
    <property type="term" value="P:phosphorelay signal transduction system"/>
    <property type="evidence" value="ECO:0007669"/>
    <property type="project" value="InterPro"/>
</dbReference>
<evidence type="ECO:0000256" key="2">
    <source>
        <dbReference type="PROSITE-ProRule" id="PRU00169"/>
    </source>
</evidence>
<protein>
    <submittedName>
        <fullName evidence="4">Response regulator receiver protein</fullName>
    </submittedName>
</protein>
<dbReference type="KEGG" id="drt:Dret_1438"/>
<dbReference type="OrthoDB" id="9794815at2"/>
<dbReference type="InterPro" id="IPR001789">
    <property type="entry name" value="Sig_transdc_resp-reg_receiver"/>
</dbReference>
<dbReference type="eggNOG" id="COG2204">
    <property type="taxonomic scope" value="Bacteria"/>
</dbReference>
<dbReference type="PROSITE" id="PS50110">
    <property type="entry name" value="RESPONSE_REGULATORY"/>
    <property type="match status" value="1"/>
</dbReference>
<evidence type="ECO:0000313" key="5">
    <source>
        <dbReference type="Proteomes" id="UP000001052"/>
    </source>
</evidence>
<keyword evidence="5" id="KW-1185">Reference proteome</keyword>
<evidence type="ECO:0000256" key="1">
    <source>
        <dbReference type="ARBA" id="ARBA00022553"/>
    </source>
</evidence>
<dbReference type="HOGENOM" id="CLU_000445_69_15_7"/>
<keyword evidence="1 2" id="KW-0597">Phosphoprotein</keyword>
<dbReference type="RefSeq" id="WP_015751872.1">
    <property type="nucleotide sequence ID" value="NC_013223.1"/>
</dbReference>
<reference evidence="5" key="1">
    <citation type="submission" date="2009-09" db="EMBL/GenBank/DDBJ databases">
        <title>The complete chromosome of Desulfohalobium retbaense DSM 5692.</title>
        <authorList>
            <consortium name="US DOE Joint Genome Institute (JGI-PGF)"/>
            <person name="Lucas S."/>
            <person name="Copeland A."/>
            <person name="Lapidus A."/>
            <person name="Glavina del Rio T."/>
            <person name="Dalin E."/>
            <person name="Tice H."/>
            <person name="Bruce D."/>
            <person name="Goodwin L."/>
            <person name="Pitluck S."/>
            <person name="Kyrpides N."/>
            <person name="Mavromatis K."/>
            <person name="Ivanova N."/>
            <person name="Mikhailova N."/>
            <person name="Munk A.C."/>
            <person name="Brettin T."/>
            <person name="Detter J.C."/>
            <person name="Han C."/>
            <person name="Tapia R."/>
            <person name="Larimer F."/>
            <person name="Land M."/>
            <person name="Hauser L."/>
            <person name="Markowitz V."/>
            <person name="Cheng J.-F."/>
            <person name="Hugenholtz P."/>
            <person name="Woyke T."/>
            <person name="Wu D."/>
            <person name="Spring S."/>
            <person name="Klenk H.-P."/>
            <person name="Eisen J.A."/>
        </authorList>
    </citation>
    <scope>NUCLEOTIDE SEQUENCE [LARGE SCALE GENOMIC DNA]</scope>
    <source>
        <strain evidence="5">DSM 5692</strain>
    </source>
</reference>
<accession>C8X2S8</accession>
<dbReference type="PANTHER" id="PTHR44591:SF24">
    <property type="entry name" value="PROTEIN-GLUTAMATE METHYLESTERASE_PROTEIN-GLUTAMINE GLUTAMINASE 1"/>
    <property type="match status" value="1"/>
</dbReference>
<dbReference type="PANTHER" id="PTHR44591">
    <property type="entry name" value="STRESS RESPONSE REGULATOR PROTEIN 1"/>
    <property type="match status" value="1"/>
</dbReference>
<dbReference type="STRING" id="485915.Dret_1438"/>
<sequence>MAGHLLLIDDSAISRKMIKANLPPGDYTIAEAGGGREGLEQYQAHRADLVLLDLTMPDMDGFETLTRLKELDPEARVVIQSADVQESSREKAFALGAEDFLMKPPKADALRQLIESCV</sequence>
<dbReference type="AlphaFoldDB" id="C8X2S8"/>
<evidence type="ECO:0000313" key="4">
    <source>
        <dbReference type="EMBL" id="ACV68725.1"/>
    </source>
</evidence>
<name>C8X2S8_DESRD</name>
<dbReference type="SUPFAM" id="SSF52172">
    <property type="entry name" value="CheY-like"/>
    <property type="match status" value="1"/>
</dbReference>